<dbReference type="AlphaFoldDB" id="A0A978VG56"/>
<name>A0A978VG56_ZIZJJ</name>
<dbReference type="EMBL" id="JAEACU010000005">
    <property type="protein sequence ID" value="KAH7529345.1"/>
    <property type="molecule type" value="Genomic_DNA"/>
</dbReference>
<reference evidence="1" key="1">
    <citation type="journal article" date="2021" name="Front. Plant Sci.">
        <title>Chromosome-Scale Genome Assembly for Chinese Sour Jujube and Insights Into Its Genome Evolution and Domestication Signature.</title>
        <authorList>
            <person name="Shen L.-Y."/>
            <person name="Luo H."/>
            <person name="Wang X.-L."/>
            <person name="Wang X.-M."/>
            <person name="Qiu X.-J."/>
            <person name="Liu H."/>
            <person name="Zhou S.-S."/>
            <person name="Jia K.-H."/>
            <person name="Nie S."/>
            <person name="Bao Y.-T."/>
            <person name="Zhang R.-G."/>
            <person name="Yun Q.-Z."/>
            <person name="Chai Y.-H."/>
            <person name="Lu J.-Y."/>
            <person name="Li Y."/>
            <person name="Zhao S.-W."/>
            <person name="Mao J.-F."/>
            <person name="Jia S.-G."/>
            <person name="Mao Y.-M."/>
        </authorList>
    </citation>
    <scope>NUCLEOTIDE SEQUENCE</scope>
    <source>
        <strain evidence="1">AT0</strain>
        <tissue evidence="1">Leaf</tissue>
    </source>
</reference>
<proteinExistence type="predicted"/>
<protein>
    <submittedName>
        <fullName evidence="1">Uncharacterized protein</fullName>
    </submittedName>
</protein>
<evidence type="ECO:0000313" key="2">
    <source>
        <dbReference type="Proteomes" id="UP000813462"/>
    </source>
</evidence>
<gene>
    <name evidence="1" type="ORF">FEM48_Zijuj05G0174500</name>
</gene>
<evidence type="ECO:0000313" key="1">
    <source>
        <dbReference type="EMBL" id="KAH7529345.1"/>
    </source>
</evidence>
<comment type="caution">
    <text evidence="1">The sequence shown here is derived from an EMBL/GenBank/DDBJ whole genome shotgun (WGS) entry which is preliminary data.</text>
</comment>
<organism evidence="1 2">
    <name type="scientific">Ziziphus jujuba var. spinosa</name>
    <dbReference type="NCBI Taxonomy" id="714518"/>
    <lineage>
        <taxon>Eukaryota</taxon>
        <taxon>Viridiplantae</taxon>
        <taxon>Streptophyta</taxon>
        <taxon>Embryophyta</taxon>
        <taxon>Tracheophyta</taxon>
        <taxon>Spermatophyta</taxon>
        <taxon>Magnoliopsida</taxon>
        <taxon>eudicotyledons</taxon>
        <taxon>Gunneridae</taxon>
        <taxon>Pentapetalae</taxon>
        <taxon>rosids</taxon>
        <taxon>fabids</taxon>
        <taxon>Rosales</taxon>
        <taxon>Rhamnaceae</taxon>
        <taxon>Paliureae</taxon>
        <taxon>Ziziphus</taxon>
    </lineage>
</organism>
<sequence>MGVLTDMSHKFSVCGQESPEVGKHTWEIMGTNSIQGITMRMLEQSLLKVIDLSEYQFSTSLQFCSKQIVILNMPYCPMHHLWKGFKISHSYFLRKIPDLSTVPNLEGLLLDHF</sequence>
<dbReference type="Proteomes" id="UP000813462">
    <property type="component" value="Unassembled WGS sequence"/>
</dbReference>
<accession>A0A978VG56</accession>